<accession>A0A0N0XHI5</accession>
<dbReference type="Proteomes" id="UP000037939">
    <property type="component" value="Unassembled WGS sequence"/>
</dbReference>
<dbReference type="InterPro" id="IPR003959">
    <property type="entry name" value="ATPase_AAA_core"/>
</dbReference>
<dbReference type="OrthoDB" id="8594152at2"/>
<feature type="domain" description="ATPase AAA-type core" evidence="1">
    <location>
        <begin position="203"/>
        <end position="362"/>
    </location>
</feature>
<keyword evidence="3" id="KW-1185">Reference proteome</keyword>
<reference evidence="2 3" key="1">
    <citation type="submission" date="2015-07" db="EMBL/GenBank/DDBJ databases">
        <title>Draft genome sequence of the Amantichitinum ursilacus IGB-41, a new chitin-degrading bacterium.</title>
        <authorList>
            <person name="Kirstahler P."/>
            <person name="Guenther M."/>
            <person name="Grumaz C."/>
            <person name="Rupp S."/>
            <person name="Zibek S."/>
            <person name="Sohn K."/>
        </authorList>
    </citation>
    <scope>NUCLEOTIDE SEQUENCE [LARGE SCALE GENOMIC DNA]</scope>
    <source>
        <strain evidence="2 3">IGB-41</strain>
    </source>
</reference>
<dbReference type="Gene3D" id="3.40.50.300">
    <property type="entry name" value="P-loop containing nucleotide triphosphate hydrolases"/>
    <property type="match status" value="1"/>
</dbReference>
<dbReference type="SUPFAM" id="SSF52540">
    <property type="entry name" value="P-loop containing nucleoside triphosphate hydrolases"/>
    <property type="match status" value="1"/>
</dbReference>
<dbReference type="STRING" id="857265.WG78_19755"/>
<comment type="caution">
    <text evidence="2">The sequence shown here is derived from an EMBL/GenBank/DDBJ whole genome shotgun (WGS) entry which is preliminary data.</text>
</comment>
<evidence type="ECO:0000313" key="3">
    <source>
        <dbReference type="Proteomes" id="UP000037939"/>
    </source>
</evidence>
<dbReference type="EMBL" id="LAQT01000036">
    <property type="protein sequence ID" value="KPC49592.1"/>
    <property type="molecule type" value="Genomic_DNA"/>
</dbReference>
<evidence type="ECO:0000313" key="2">
    <source>
        <dbReference type="EMBL" id="KPC49592.1"/>
    </source>
</evidence>
<dbReference type="GO" id="GO:0005524">
    <property type="term" value="F:ATP binding"/>
    <property type="evidence" value="ECO:0007669"/>
    <property type="project" value="InterPro"/>
</dbReference>
<gene>
    <name evidence="2" type="ORF">WG78_19755</name>
</gene>
<dbReference type="AlphaFoldDB" id="A0A0N0XHI5"/>
<protein>
    <recommendedName>
        <fullName evidence="1">ATPase AAA-type core domain-containing protein</fullName>
    </recommendedName>
</protein>
<dbReference type="PANTHER" id="PTHR43581">
    <property type="entry name" value="ATP/GTP PHOSPHATASE"/>
    <property type="match status" value="1"/>
</dbReference>
<sequence>MDNSFILTEFVPLCLTLERIGPFQDRVEYFDFRDEPGEPSNYFLFLSGNGKGKTHILETMAALMGVLGNHPERAATSFGFEPLDAGNGRAQLDFRASYASEGVSHTVVFSIFGGKADSEVWFKPWSKDMLLEVRADSWHNVGVIRRGSADYLWAGMADNWSKEFVSWIADSVGDNVEAFASSPLSAPTMIYFPAYRDIVKLPSTEHRAIEPPADWNYRPLHVFRQEGRRWTESLDNLLVWMLWLDDGRYDAALEFVNEFMFADSEKELMGIPNRNELVARVRTQGSQPYRLDQLSSGEKSLMQIFLRVGAHMTRNTILIVDEVDAHLHTQWRSRISLRLKEMLRRNDGLSVYLASHAMEIIDSLAIEIDEPGLRKSAAILESPEEEERAQKIQQEVAFLKRSFEGGH</sequence>
<dbReference type="Pfam" id="PF13304">
    <property type="entry name" value="AAA_21"/>
    <property type="match status" value="1"/>
</dbReference>
<dbReference type="GO" id="GO:0016887">
    <property type="term" value="F:ATP hydrolysis activity"/>
    <property type="evidence" value="ECO:0007669"/>
    <property type="project" value="InterPro"/>
</dbReference>
<proteinExistence type="predicted"/>
<dbReference type="InterPro" id="IPR051396">
    <property type="entry name" value="Bact_Antivir_Def_Nuclease"/>
</dbReference>
<name>A0A0N0XHI5_9NEIS</name>
<dbReference type="InterPro" id="IPR027417">
    <property type="entry name" value="P-loop_NTPase"/>
</dbReference>
<dbReference type="PANTHER" id="PTHR43581:SF2">
    <property type="entry name" value="EXCINUCLEASE ATPASE SUBUNIT"/>
    <property type="match status" value="1"/>
</dbReference>
<evidence type="ECO:0000259" key="1">
    <source>
        <dbReference type="Pfam" id="PF13304"/>
    </source>
</evidence>
<organism evidence="2 3">
    <name type="scientific">Amantichitinum ursilacus</name>
    <dbReference type="NCBI Taxonomy" id="857265"/>
    <lineage>
        <taxon>Bacteria</taxon>
        <taxon>Pseudomonadati</taxon>
        <taxon>Pseudomonadota</taxon>
        <taxon>Betaproteobacteria</taxon>
        <taxon>Neisseriales</taxon>
        <taxon>Chitinibacteraceae</taxon>
        <taxon>Amantichitinum</taxon>
    </lineage>
</organism>
<dbReference type="RefSeq" id="WP_053939527.1">
    <property type="nucleotide sequence ID" value="NZ_LAQT01000036.1"/>
</dbReference>